<protein>
    <recommendedName>
        <fullName evidence="1">N-acetyltransferase domain-containing protein</fullName>
    </recommendedName>
</protein>
<dbReference type="Gene3D" id="3.40.630.30">
    <property type="match status" value="1"/>
</dbReference>
<dbReference type="GO" id="GO:0016747">
    <property type="term" value="F:acyltransferase activity, transferring groups other than amino-acyl groups"/>
    <property type="evidence" value="ECO:0007669"/>
    <property type="project" value="InterPro"/>
</dbReference>
<dbReference type="PANTHER" id="PTHR42791:SF14">
    <property type="entry name" value="N-ACETYLTRANSFERASE DOMAIN-CONTAINING PROTEIN"/>
    <property type="match status" value="1"/>
</dbReference>
<name>A0A9W9D289_9PEZI</name>
<keyword evidence="3" id="KW-1185">Reference proteome</keyword>
<reference evidence="2" key="1">
    <citation type="submission" date="2022-10" db="EMBL/GenBank/DDBJ databases">
        <title>Tapping the CABI collections for fungal endophytes: first genome assemblies for Collariella, Neodidymelliopsis, Ascochyta clinopodiicola, Didymella pomorum, Didymosphaeria variabile, Neocosmospora piperis and Neocucurbitaria cava.</title>
        <authorList>
            <person name="Hill R."/>
        </authorList>
    </citation>
    <scope>NUCLEOTIDE SEQUENCE</scope>
    <source>
        <strain evidence="2">IMI 355082</strain>
    </source>
</reference>
<dbReference type="OrthoDB" id="2832510at2759"/>
<evidence type="ECO:0000259" key="1">
    <source>
        <dbReference type="PROSITE" id="PS51186"/>
    </source>
</evidence>
<dbReference type="InterPro" id="IPR000182">
    <property type="entry name" value="GNAT_dom"/>
</dbReference>
<sequence>MPEDSTPIANDIKVALVEDADDFLGMSNCAAKAFGDQTHDAIWIGLNPGWDTAEGRAAAAARMAKRWQSVTKDKDGRPNTIFLKATVPDPKQPGKRLIAGMASWSQHSFVLGCGTEPSNKLEISKDVPAMDFKSEDDELFATQLWAGLMSKRVEVIKEKADTESPVAFTLDVCAVDPDFQRRGIAAKLVQYGLDEAERRGGLEAMTEASVMGRHVYKKLGFQPVAEIDYGVDEKLIKGRNLPSNLFMRTRP</sequence>
<dbReference type="SUPFAM" id="SSF55729">
    <property type="entry name" value="Acyl-CoA N-acyltransferases (Nat)"/>
    <property type="match status" value="1"/>
</dbReference>
<dbReference type="InterPro" id="IPR052523">
    <property type="entry name" value="Trichothecene_AcTrans"/>
</dbReference>
<accession>A0A9W9D289</accession>
<dbReference type="PROSITE" id="PS51186">
    <property type="entry name" value="GNAT"/>
    <property type="match status" value="1"/>
</dbReference>
<dbReference type="Pfam" id="PF13508">
    <property type="entry name" value="Acetyltransf_7"/>
    <property type="match status" value="1"/>
</dbReference>
<dbReference type="AlphaFoldDB" id="A0A9W9D289"/>
<evidence type="ECO:0000313" key="3">
    <source>
        <dbReference type="Proteomes" id="UP001140453"/>
    </source>
</evidence>
<organism evidence="2 3">
    <name type="scientific">Gnomoniopsis smithogilvyi</name>
    <dbReference type="NCBI Taxonomy" id="1191159"/>
    <lineage>
        <taxon>Eukaryota</taxon>
        <taxon>Fungi</taxon>
        <taxon>Dikarya</taxon>
        <taxon>Ascomycota</taxon>
        <taxon>Pezizomycotina</taxon>
        <taxon>Sordariomycetes</taxon>
        <taxon>Sordariomycetidae</taxon>
        <taxon>Diaporthales</taxon>
        <taxon>Gnomoniaceae</taxon>
        <taxon>Gnomoniopsis</taxon>
    </lineage>
</organism>
<dbReference type="PANTHER" id="PTHR42791">
    <property type="entry name" value="GNAT FAMILY ACETYLTRANSFERASE"/>
    <property type="match status" value="1"/>
</dbReference>
<dbReference type="Proteomes" id="UP001140453">
    <property type="component" value="Unassembled WGS sequence"/>
</dbReference>
<gene>
    <name evidence="2" type="ORF">N0V93_001473</name>
</gene>
<feature type="domain" description="N-acetyltransferase" evidence="1">
    <location>
        <begin position="174"/>
        <end position="242"/>
    </location>
</feature>
<evidence type="ECO:0000313" key="2">
    <source>
        <dbReference type="EMBL" id="KAJ4397249.1"/>
    </source>
</evidence>
<proteinExistence type="predicted"/>
<dbReference type="EMBL" id="JAPEVB010000001">
    <property type="protein sequence ID" value="KAJ4397249.1"/>
    <property type="molecule type" value="Genomic_DNA"/>
</dbReference>
<dbReference type="CDD" id="cd04301">
    <property type="entry name" value="NAT_SF"/>
    <property type="match status" value="1"/>
</dbReference>
<comment type="caution">
    <text evidence="2">The sequence shown here is derived from an EMBL/GenBank/DDBJ whole genome shotgun (WGS) entry which is preliminary data.</text>
</comment>
<dbReference type="InterPro" id="IPR016181">
    <property type="entry name" value="Acyl_CoA_acyltransferase"/>
</dbReference>